<dbReference type="GO" id="GO:0009236">
    <property type="term" value="P:cobalamin biosynthetic process"/>
    <property type="evidence" value="ECO:0007669"/>
    <property type="project" value="UniProtKB-UniRule"/>
</dbReference>
<evidence type="ECO:0000256" key="9">
    <source>
        <dbReference type="HAMAP-Rule" id="MF_00024"/>
    </source>
</evidence>
<dbReference type="AlphaFoldDB" id="A0A1Y5SNZ4"/>
<organism evidence="10 11">
    <name type="scientific">Palleronia marisminoris</name>
    <dbReference type="NCBI Taxonomy" id="315423"/>
    <lineage>
        <taxon>Bacteria</taxon>
        <taxon>Pseudomonadati</taxon>
        <taxon>Pseudomonadota</taxon>
        <taxon>Alphaproteobacteria</taxon>
        <taxon>Rhodobacterales</taxon>
        <taxon>Roseobacteraceae</taxon>
        <taxon>Palleronia</taxon>
    </lineage>
</organism>
<dbReference type="STRING" id="315423.SAMN04488020_104176"/>
<evidence type="ECO:0000256" key="1">
    <source>
        <dbReference type="ARBA" id="ARBA00004651"/>
    </source>
</evidence>
<evidence type="ECO:0000256" key="8">
    <source>
        <dbReference type="ARBA" id="ARBA00023136"/>
    </source>
</evidence>
<dbReference type="HAMAP" id="MF_00024">
    <property type="entry name" value="CobD_CbiB"/>
    <property type="match status" value="1"/>
</dbReference>
<feature type="transmembrane region" description="Helical" evidence="9">
    <location>
        <begin position="59"/>
        <end position="77"/>
    </location>
</feature>
<evidence type="ECO:0000256" key="5">
    <source>
        <dbReference type="ARBA" id="ARBA00022573"/>
    </source>
</evidence>
<dbReference type="GO" id="GO:0048472">
    <property type="term" value="F:threonine-phosphate decarboxylase activity"/>
    <property type="evidence" value="ECO:0007669"/>
    <property type="project" value="InterPro"/>
</dbReference>
<dbReference type="InterPro" id="IPR004485">
    <property type="entry name" value="Cobalamin_biosynth_CobD/CbiB"/>
</dbReference>
<evidence type="ECO:0000313" key="11">
    <source>
        <dbReference type="Proteomes" id="UP000193870"/>
    </source>
</evidence>
<name>A0A1Y5SNZ4_9RHOB</name>
<evidence type="ECO:0000313" key="10">
    <source>
        <dbReference type="EMBL" id="SLN42078.1"/>
    </source>
</evidence>
<evidence type="ECO:0000256" key="2">
    <source>
        <dbReference type="ARBA" id="ARBA00004953"/>
    </source>
</evidence>
<keyword evidence="5 9" id="KW-0169">Cobalamin biosynthesis</keyword>
<keyword evidence="4 9" id="KW-1003">Cell membrane</keyword>
<comment type="caution">
    <text evidence="9">Lacks conserved residue(s) required for the propagation of feature annotation.</text>
</comment>
<dbReference type="GO" id="GO:0015420">
    <property type="term" value="F:ABC-type vitamin B12 transporter activity"/>
    <property type="evidence" value="ECO:0007669"/>
    <property type="project" value="UniProtKB-UniRule"/>
</dbReference>
<accession>A0A1Y5SNZ4</accession>
<evidence type="ECO:0000256" key="3">
    <source>
        <dbReference type="ARBA" id="ARBA00006263"/>
    </source>
</evidence>
<dbReference type="EMBL" id="FWFV01000004">
    <property type="protein sequence ID" value="SLN42078.1"/>
    <property type="molecule type" value="Genomic_DNA"/>
</dbReference>
<keyword evidence="7 9" id="KW-1133">Transmembrane helix</keyword>
<comment type="subcellular location">
    <subcellularLocation>
        <location evidence="1 9">Cell membrane</location>
        <topology evidence="1 9">Multi-pass membrane protein</topology>
    </subcellularLocation>
</comment>
<gene>
    <name evidence="9" type="primary">cobD</name>
    <name evidence="10" type="ORF">PAM7066_01798</name>
</gene>
<comment type="pathway">
    <text evidence="2 9">Cofactor biosynthesis; adenosylcobalamin biosynthesis.</text>
</comment>
<evidence type="ECO:0000256" key="4">
    <source>
        <dbReference type="ARBA" id="ARBA00022475"/>
    </source>
</evidence>
<comment type="similarity">
    <text evidence="3 9">Belongs to the CobD/CbiB family.</text>
</comment>
<dbReference type="PANTHER" id="PTHR34308">
    <property type="entry name" value="COBALAMIN BIOSYNTHESIS PROTEIN CBIB"/>
    <property type="match status" value="1"/>
</dbReference>
<keyword evidence="6 9" id="KW-0812">Transmembrane</keyword>
<protein>
    <recommendedName>
        <fullName evidence="9">Cobalamin biosynthesis protein CobD</fullName>
    </recommendedName>
</protein>
<dbReference type="GO" id="GO:0005886">
    <property type="term" value="C:plasma membrane"/>
    <property type="evidence" value="ECO:0007669"/>
    <property type="project" value="UniProtKB-SubCell"/>
</dbReference>
<dbReference type="Proteomes" id="UP000193870">
    <property type="component" value="Unassembled WGS sequence"/>
</dbReference>
<proteinExistence type="inferred from homology"/>
<dbReference type="UniPathway" id="UPA00148"/>
<dbReference type="Pfam" id="PF03186">
    <property type="entry name" value="CobD_Cbib"/>
    <property type="match status" value="1"/>
</dbReference>
<evidence type="ECO:0000256" key="6">
    <source>
        <dbReference type="ARBA" id="ARBA00022692"/>
    </source>
</evidence>
<dbReference type="RefSeq" id="WP_217639946.1">
    <property type="nucleotide sequence ID" value="NZ_FOPF01000004.1"/>
</dbReference>
<comment type="function">
    <text evidence="9">Converts cobyric acid to cobinamide by the addition of aminopropanol on the F carboxylic group.</text>
</comment>
<reference evidence="10 11" key="1">
    <citation type="submission" date="2017-03" db="EMBL/GenBank/DDBJ databases">
        <authorList>
            <person name="Afonso C.L."/>
            <person name="Miller P.J."/>
            <person name="Scott M.A."/>
            <person name="Spackman E."/>
            <person name="Goraichik I."/>
            <person name="Dimitrov K.M."/>
            <person name="Suarez D.L."/>
            <person name="Swayne D.E."/>
        </authorList>
    </citation>
    <scope>NUCLEOTIDE SEQUENCE [LARGE SCALE GENOMIC DNA]</scope>
    <source>
        <strain evidence="10 11">CECT 7066</strain>
    </source>
</reference>
<dbReference type="PANTHER" id="PTHR34308:SF1">
    <property type="entry name" value="COBALAMIN BIOSYNTHESIS PROTEIN CBIB"/>
    <property type="match status" value="1"/>
</dbReference>
<keyword evidence="11" id="KW-1185">Reference proteome</keyword>
<evidence type="ECO:0000256" key="7">
    <source>
        <dbReference type="ARBA" id="ARBA00022989"/>
    </source>
</evidence>
<keyword evidence="8 9" id="KW-0472">Membrane</keyword>
<feature type="transmembrane region" description="Helical" evidence="9">
    <location>
        <begin position="291"/>
        <end position="308"/>
    </location>
</feature>
<feature type="transmembrane region" description="Helical" evidence="9">
    <location>
        <begin position="155"/>
        <end position="176"/>
    </location>
</feature>
<dbReference type="NCBIfam" id="TIGR00380">
    <property type="entry name" value="cobal_cbiB"/>
    <property type="match status" value="1"/>
</dbReference>
<sequence>MIGAMAVALALDATIGWPGAVHDRIGHPVTWMGRLIAALDRRWNEGDARARRRTGQMTVAATLAAVLVPAIFLQSAMSDGLTATLVMGVLAWPLVAARSLHDHVKAVALPLTEGDATAAREEVAKIVGRDPSRLDPPGIARAAIESLAENASDGVIAPLFWGALFGLPGIAAYKAINTMDSMIGHRTPAYEDFGRAAARLDDLANWIPARLTGALFCLVAPAPKGAFAVMRRDARRHRSPNAGWPEAAMAAALGCRLSGPRVYADRVADEPWLNAGAPDATADALSRALDLYRRAMLIAGAVLVAVWIA</sequence>